<dbReference type="Gene3D" id="3.30.40.10">
    <property type="entry name" value="Zinc/RING finger domain, C3HC4 (zinc finger)"/>
    <property type="match status" value="1"/>
</dbReference>
<dbReference type="GO" id="GO:0008270">
    <property type="term" value="F:zinc ion binding"/>
    <property type="evidence" value="ECO:0007669"/>
    <property type="project" value="UniProtKB-KW"/>
</dbReference>
<feature type="domain" description="RING-type" evidence="9">
    <location>
        <begin position="82"/>
        <end position="118"/>
    </location>
</feature>
<sequence>MRRENLEITMMEIDRMSYIFGSFARRRQSQEVGAAKRRSIEPTKISHDRSKSTPHTPKKPAPASPRAKSVCNVVVDEAKFKCPMCRRLFVEPKVLPCLHTFCLRCLQELEANDYSNWCDDESDESANTSESRKGSGSGGSGYVSDKNNTLHRSCSPATVKQICCPTCGARAEVPFGGVSFYPPNYLLQHRMVLATLNAQNTHLLCDLCTSDVSATSRCMDCAISFCDHCEEVHLRQKSAAGHEVLSLEEARRKGITRVRRQIMCVKHPDLELSLFCSSCYQVMRVDGTPRPHKHPVPVFKEPFCYLQVICRDCVSVSHKGHTYEPVSRAVKAHLTNLRLAAERAKSIAEQSALAANRLHATSKKIEAHCEKIQTEVEKFIESYIKSVEEHRLKLIEQINQTRTEKLQEINKCKLNLHKRVREARDVAFFLEELLNEGTDVEVMSFLRPVMTKVEKCSDRDNKVPDLSLSDSLLFLPEETVQYSQNSYPLHGAITAQTVAPSHCILNTEGLNNLRVGKKTEIQLETRDRNNTKLERGGEQISAEIRYRDAGVSRFLLVDVEDRRDGTYCISFVPDVAGKLVLSVTIKGQPIKVGFIISAQVEEAKKPVVDVGVKCREDIKGADMDMKDIREEGIGLVAATFWNIRNAPDLIRIRTINLLCRF</sequence>
<feature type="region of interest" description="Disordered" evidence="8">
    <location>
        <begin position="31"/>
        <end position="67"/>
    </location>
</feature>
<dbReference type="Gene3D" id="2.60.40.10">
    <property type="entry name" value="Immunoglobulins"/>
    <property type="match status" value="1"/>
</dbReference>
<dbReference type="PROSITE" id="PS00518">
    <property type="entry name" value="ZF_RING_1"/>
    <property type="match status" value="1"/>
</dbReference>
<evidence type="ECO:0000256" key="5">
    <source>
        <dbReference type="ARBA" id="ARBA00022833"/>
    </source>
</evidence>
<feature type="repeat" description="Filamin" evidence="7">
    <location>
        <begin position="495"/>
        <end position="590"/>
    </location>
</feature>
<evidence type="ECO:0000256" key="4">
    <source>
        <dbReference type="ARBA" id="ARBA00022771"/>
    </source>
</evidence>
<evidence type="ECO:0000256" key="6">
    <source>
        <dbReference type="PROSITE-ProRule" id="PRU00024"/>
    </source>
</evidence>
<evidence type="ECO:0000256" key="1">
    <source>
        <dbReference type="ARBA" id="ARBA00008518"/>
    </source>
</evidence>
<dbReference type="InterPro" id="IPR001841">
    <property type="entry name" value="Znf_RING"/>
</dbReference>
<evidence type="ECO:0000259" key="9">
    <source>
        <dbReference type="PROSITE" id="PS50089"/>
    </source>
</evidence>
<dbReference type="InterPro" id="IPR017868">
    <property type="entry name" value="Filamin/ABP280_repeat-like"/>
</dbReference>
<dbReference type="PANTHER" id="PTHR25462:SF291">
    <property type="entry name" value="E3 UBIQUITIN-PROTEIN LIGASE TRIM45"/>
    <property type="match status" value="1"/>
</dbReference>
<name>A0A482WEF4_ASBVE</name>
<dbReference type="SMART" id="SM00184">
    <property type="entry name" value="RING"/>
    <property type="match status" value="1"/>
</dbReference>
<reference evidence="11 12" key="1">
    <citation type="submission" date="2017-03" db="EMBL/GenBank/DDBJ databases">
        <title>Genome of the blue death feigning beetle - Asbolus verrucosus.</title>
        <authorList>
            <person name="Rider S.D."/>
        </authorList>
    </citation>
    <scope>NUCLEOTIDE SEQUENCE [LARGE SCALE GENOMIC DNA]</scope>
    <source>
        <strain evidence="11">Butters</strain>
        <tissue evidence="11">Head and leg muscle</tissue>
    </source>
</reference>
<dbReference type="OrthoDB" id="264520at2759"/>
<protein>
    <submittedName>
        <fullName evidence="11">Tripartite motif-containing protein 45</fullName>
    </submittedName>
</protein>
<comment type="similarity">
    <text evidence="1">Belongs to the TRIM/RBCC family.</text>
</comment>
<dbReference type="InterPro" id="IPR013783">
    <property type="entry name" value="Ig-like_fold"/>
</dbReference>
<evidence type="ECO:0000256" key="2">
    <source>
        <dbReference type="ARBA" id="ARBA00022723"/>
    </source>
</evidence>
<dbReference type="SUPFAM" id="SSF57850">
    <property type="entry name" value="RING/U-box"/>
    <property type="match status" value="1"/>
</dbReference>
<keyword evidence="5" id="KW-0862">Zinc</keyword>
<dbReference type="InterPro" id="IPR027370">
    <property type="entry name" value="Znf-RING_euk"/>
</dbReference>
<dbReference type="SUPFAM" id="SSF81296">
    <property type="entry name" value="E set domains"/>
    <property type="match status" value="1"/>
</dbReference>
<evidence type="ECO:0000256" key="8">
    <source>
        <dbReference type="SAM" id="MobiDB-lite"/>
    </source>
</evidence>
<organism evidence="11 12">
    <name type="scientific">Asbolus verrucosus</name>
    <name type="common">Desert ironclad beetle</name>
    <dbReference type="NCBI Taxonomy" id="1661398"/>
    <lineage>
        <taxon>Eukaryota</taxon>
        <taxon>Metazoa</taxon>
        <taxon>Ecdysozoa</taxon>
        <taxon>Arthropoda</taxon>
        <taxon>Hexapoda</taxon>
        <taxon>Insecta</taxon>
        <taxon>Pterygota</taxon>
        <taxon>Neoptera</taxon>
        <taxon>Endopterygota</taxon>
        <taxon>Coleoptera</taxon>
        <taxon>Polyphaga</taxon>
        <taxon>Cucujiformia</taxon>
        <taxon>Tenebrionidae</taxon>
        <taxon>Pimeliinae</taxon>
        <taxon>Asbolus</taxon>
    </lineage>
</organism>
<keyword evidence="3" id="KW-0677">Repeat</keyword>
<evidence type="ECO:0000256" key="3">
    <source>
        <dbReference type="ARBA" id="ARBA00022737"/>
    </source>
</evidence>
<dbReference type="InterPro" id="IPR014756">
    <property type="entry name" value="Ig_E-set"/>
</dbReference>
<dbReference type="PROSITE" id="PS50194">
    <property type="entry name" value="FILAMIN_REPEAT"/>
    <property type="match status" value="1"/>
</dbReference>
<gene>
    <name evidence="11" type="ORF">BDFB_000977</name>
</gene>
<dbReference type="Pfam" id="PF13445">
    <property type="entry name" value="zf-RING_UBOX"/>
    <property type="match status" value="1"/>
</dbReference>
<dbReference type="GO" id="GO:0061630">
    <property type="term" value="F:ubiquitin protein ligase activity"/>
    <property type="evidence" value="ECO:0007669"/>
    <property type="project" value="TreeGrafter"/>
</dbReference>
<feature type="domain" description="B box-type" evidence="10">
    <location>
        <begin position="200"/>
        <end position="247"/>
    </location>
</feature>
<comment type="caution">
    <text evidence="11">The sequence shown here is derived from an EMBL/GenBank/DDBJ whole genome shotgun (WGS) entry which is preliminary data.</text>
</comment>
<dbReference type="PANTHER" id="PTHR25462">
    <property type="entry name" value="BONUS, ISOFORM C-RELATED"/>
    <property type="match status" value="1"/>
</dbReference>
<evidence type="ECO:0000313" key="11">
    <source>
        <dbReference type="EMBL" id="RZC43317.1"/>
    </source>
</evidence>
<evidence type="ECO:0000313" key="12">
    <source>
        <dbReference type="Proteomes" id="UP000292052"/>
    </source>
</evidence>
<dbReference type="InterPro" id="IPR047153">
    <property type="entry name" value="TRIM45/56/19-like"/>
</dbReference>
<evidence type="ECO:0000256" key="7">
    <source>
        <dbReference type="PROSITE-ProRule" id="PRU00087"/>
    </source>
</evidence>
<dbReference type="EMBL" id="QDEB01000122">
    <property type="protein sequence ID" value="RZC43317.1"/>
    <property type="molecule type" value="Genomic_DNA"/>
</dbReference>
<dbReference type="SMART" id="SM00557">
    <property type="entry name" value="IG_FLMN"/>
    <property type="match status" value="1"/>
</dbReference>
<dbReference type="InterPro" id="IPR001298">
    <property type="entry name" value="Filamin/ABP280_rpt"/>
</dbReference>
<dbReference type="AlphaFoldDB" id="A0A482WEF4"/>
<dbReference type="InterPro" id="IPR013083">
    <property type="entry name" value="Znf_RING/FYVE/PHD"/>
</dbReference>
<feature type="compositionally biased region" description="Basic and acidic residues" evidence="8">
    <location>
        <begin position="38"/>
        <end position="51"/>
    </location>
</feature>
<dbReference type="InterPro" id="IPR017907">
    <property type="entry name" value="Znf_RING_CS"/>
</dbReference>
<accession>A0A482WEF4</accession>
<keyword evidence="12" id="KW-1185">Reference proteome</keyword>
<feature type="region of interest" description="Disordered" evidence="8">
    <location>
        <begin position="124"/>
        <end position="144"/>
    </location>
</feature>
<dbReference type="PROSITE" id="PS50089">
    <property type="entry name" value="ZF_RING_2"/>
    <property type="match status" value="1"/>
</dbReference>
<dbReference type="Gene3D" id="3.30.160.60">
    <property type="entry name" value="Classic Zinc Finger"/>
    <property type="match status" value="1"/>
</dbReference>
<dbReference type="Proteomes" id="UP000292052">
    <property type="component" value="Unassembled WGS sequence"/>
</dbReference>
<keyword evidence="2" id="KW-0479">Metal-binding</keyword>
<dbReference type="STRING" id="1661398.A0A482WEF4"/>
<evidence type="ECO:0000259" key="10">
    <source>
        <dbReference type="PROSITE" id="PS50119"/>
    </source>
</evidence>
<dbReference type="PROSITE" id="PS50119">
    <property type="entry name" value="ZF_BBOX"/>
    <property type="match status" value="1"/>
</dbReference>
<dbReference type="Pfam" id="PF00630">
    <property type="entry name" value="Filamin"/>
    <property type="match status" value="1"/>
</dbReference>
<proteinExistence type="inferred from homology"/>
<keyword evidence="4 6" id="KW-0863">Zinc-finger</keyword>
<dbReference type="InterPro" id="IPR000315">
    <property type="entry name" value="Znf_B-box"/>
</dbReference>